<evidence type="ECO:0000313" key="2">
    <source>
        <dbReference type="EMBL" id="VIO75407.1"/>
    </source>
</evidence>
<feature type="transmembrane region" description="Helical" evidence="1">
    <location>
        <begin position="75"/>
        <end position="94"/>
    </location>
</feature>
<feature type="transmembrane region" description="Helical" evidence="1">
    <location>
        <begin position="142"/>
        <end position="161"/>
    </location>
</feature>
<feature type="transmembrane region" description="Helical" evidence="1">
    <location>
        <begin position="211"/>
        <end position="228"/>
    </location>
</feature>
<keyword evidence="1" id="KW-0812">Transmembrane</keyword>
<gene>
    <name evidence="2" type="ORF">CI1B_59130</name>
</gene>
<dbReference type="AlphaFoldDB" id="A0A508TLY3"/>
<feature type="transmembrane region" description="Helical" evidence="1">
    <location>
        <begin position="167"/>
        <end position="184"/>
    </location>
</feature>
<feature type="transmembrane region" description="Helical" evidence="1">
    <location>
        <begin position="109"/>
        <end position="130"/>
    </location>
</feature>
<dbReference type="EMBL" id="CAADFC020000023">
    <property type="protein sequence ID" value="VIO75407.1"/>
    <property type="molecule type" value="Genomic_DNA"/>
</dbReference>
<organism evidence="2 3">
    <name type="scientific">Bradyrhizobium ivorense</name>
    <dbReference type="NCBI Taxonomy" id="2511166"/>
    <lineage>
        <taxon>Bacteria</taxon>
        <taxon>Pseudomonadati</taxon>
        <taxon>Pseudomonadota</taxon>
        <taxon>Alphaproteobacteria</taxon>
        <taxon>Hyphomicrobiales</taxon>
        <taxon>Nitrobacteraceae</taxon>
        <taxon>Bradyrhizobium</taxon>
    </lineage>
</organism>
<keyword evidence="1" id="KW-1133">Transmembrane helix</keyword>
<proteinExistence type="predicted"/>
<keyword evidence="1" id="KW-0472">Membrane</keyword>
<comment type="caution">
    <text evidence="2">The sequence shown here is derived from an EMBL/GenBank/DDBJ whole genome shotgun (WGS) entry which is preliminary data.</text>
</comment>
<accession>A0A508TLY3</accession>
<evidence type="ECO:0000256" key="1">
    <source>
        <dbReference type="SAM" id="Phobius"/>
    </source>
</evidence>
<feature type="transmembrane region" description="Helical" evidence="1">
    <location>
        <begin position="307"/>
        <end position="327"/>
    </location>
</feature>
<evidence type="ECO:0008006" key="4">
    <source>
        <dbReference type="Google" id="ProtNLM"/>
    </source>
</evidence>
<evidence type="ECO:0000313" key="3">
    <source>
        <dbReference type="Proteomes" id="UP000328092"/>
    </source>
</evidence>
<sequence length="542" mass="58812">MNQLELGLRNRLSWPASAAIVFLLIPVSLSYLYPTSFWANTDYQPLGLADALNFAYRLADLKMYTGRGMADHPGVPFYFMNWFALALTGFPIAWKDARFYTEVLEHLQTYYSITIWLGASIGAFGVYLFARVAQRIAPTSTVMLGLLMWLVSTPATLLMFTSPSIDSFAILINALFFAVLVKLAYRPDITANVCALGAAASAFGYLNKLSYVYIGLSLAGTQILNLILRRPGWLRSIWICVIFVALLLAIVFIVGKFVIGQAAFDALIEFHKQVILGSGMYGSGKESVVSGDAIRLAIAAIPAEGTYALAIALVGGFMLGAAGLVTALRGPEHLPAAIIAVGSGFASCFSALIVLKHYSLHYTAGVSATLPASVVALYLLTKDWKYQVRWTAALLGIGAIAAMGARNAPALATSLALVAKRTELASADRKDFTAHLGRDNRLVEFVYAAPFAEYGEGFVVVYGSVPRLTQAYRDSRRDVISSMTADLTDREVGVFVLDKIYFPTAEAIKSSPNIALVSPRPATMKEGDKLIELRTVFLLIRQ</sequence>
<dbReference type="Proteomes" id="UP000328092">
    <property type="component" value="Unassembled WGS sequence"/>
</dbReference>
<feature type="transmembrane region" description="Helical" evidence="1">
    <location>
        <begin position="334"/>
        <end position="354"/>
    </location>
</feature>
<feature type="transmembrane region" description="Helical" evidence="1">
    <location>
        <begin position="360"/>
        <end position="380"/>
    </location>
</feature>
<feature type="transmembrane region" description="Helical" evidence="1">
    <location>
        <begin position="237"/>
        <end position="259"/>
    </location>
</feature>
<dbReference type="OrthoDB" id="8201194at2"/>
<protein>
    <recommendedName>
        <fullName evidence="4">Glycosyltransferase RgtA/B/C/D-like domain-containing protein</fullName>
    </recommendedName>
</protein>
<dbReference type="RefSeq" id="WP_139862747.1">
    <property type="nucleotide sequence ID" value="NZ_CAADFC020000023.1"/>
</dbReference>
<reference evidence="2" key="1">
    <citation type="submission" date="2019-02" db="EMBL/GenBank/DDBJ databases">
        <authorList>
            <person name="Pothier F.J."/>
        </authorList>
    </citation>
    <scope>NUCLEOTIDE SEQUENCE</scope>
    <source>
        <strain evidence="2">CI-1B</strain>
    </source>
</reference>
<feature type="transmembrane region" description="Helical" evidence="1">
    <location>
        <begin position="12"/>
        <end position="33"/>
    </location>
</feature>
<keyword evidence="3" id="KW-1185">Reference proteome</keyword>
<name>A0A508TLY3_9BRAD</name>